<evidence type="ECO:0000313" key="1">
    <source>
        <dbReference type="EMBL" id="KAH1130021.1"/>
    </source>
</evidence>
<comment type="caution">
    <text evidence="1">The sequence shown here is derived from an EMBL/GenBank/DDBJ whole genome shotgun (WGS) entry which is preliminary data.</text>
</comment>
<gene>
    <name evidence="1" type="ORF">J1N35_001399</name>
</gene>
<accession>A0A9D4ALA5</accession>
<dbReference type="OrthoDB" id="1001417at2759"/>
<organism evidence="1 2">
    <name type="scientific">Gossypium stocksii</name>
    <dbReference type="NCBI Taxonomy" id="47602"/>
    <lineage>
        <taxon>Eukaryota</taxon>
        <taxon>Viridiplantae</taxon>
        <taxon>Streptophyta</taxon>
        <taxon>Embryophyta</taxon>
        <taxon>Tracheophyta</taxon>
        <taxon>Spermatophyta</taxon>
        <taxon>Magnoliopsida</taxon>
        <taxon>eudicotyledons</taxon>
        <taxon>Gunneridae</taxon>
        <taxon>Pentapetalae</taxon>
        <taxon>rosids</taxon>
        <taxon>malvids</taxon>
        <taxon>Malvales</taxon>
        <taxon>Malvaceae</taxon>
        <taxon>Malvoideae</taxon>
        <taxon>Gossypium</taxon>
    </lineage>
</organism>
<dbReference type="PANTHER" id="PTHR11439">
    <property type="entry name" value="GAG-POL-RELATED RETROTRANSPOSON"/>
    <property type="match status" value="1"/>
</dbReference>
<protein>
    <submittedName>
        <fullName evidence="1">Uncharacterized protein</fullName>
    </submittedName>
</protein>
<feature type="non-terminal residue" evidence="1">
    <location>
        <position position="76"/>
    </location>
</feature>
<feature type="non-terminal residue" evidence="1">
    <location>
        <position position="1"/>
    </location>
</feature>
<dbReference type="AlphaFoldDB" id="A0A9D4ALA5"/>
<name>A0A9D4ALA5_9ROSI</name>
<keyword evidence="2" id="KW-1185">Reference proteome</keyword>
<reference evidence="1 2" key="1">
    <citation type="journal article" date="2021" name="Plant Biotechnol. J.">
        <title>Multi-omics assisted identification of the key and species-specific regulatory components of drought-tolerant mechanisms in Gossypium stocksii.</title>
        <authorList>
            <person name="Yu D."/>
            <person name="Ke L."/>
            <person name="Zhang D."/>
            <person name="Wu Y."/>
            <person name="Sun Y."/>
            <person name="Mei J."/>
            <person name="Sun J."/>
            <person name="Sun Y."/>
        </authorList>
    </citation>
    <scope>NUCLEOTIDE SEQUENCE [LARGE SCALE GENOMIC DNA]</scope>
    <source>
        <strain evidence="2">cv. E1</strain>
        <tissue evidence="1">Leaf</tissue>
    </source>
</reference>
<evidence type="ECO:0000313" key="2">
    <source>
        <dbReference type="Proteomes" id="UP000828251"/>
    </source>
</evidence>
<proteinExistence type="predicted"/>
<sequence>FNLVYYSNVDWASTMEDRQLTFSYCVYLRPSPIAWCSKKAPNPTSRSSSKAEYRRLAHCISKILCIKQLLVEICVS</sequence>
<dbReference type="Proteomes" id="UP000828251">
    <property type="component" value="Unassembled WGS sequence"/>
</dbReference>
<dbReference type="EMBL" id="JAIQCV010000001">
    <property type="protein sequence ID" value="KAH1130021.1"/>
    <property type="molecule type" value="Genomic_DNA"/>
</dbReference>
<dbReference type="PANTHER" id="PTHR11439:SF463">
    <property type="entry name" value="REVERSE TRANSCRIPTASE TY1_COPIA-TYPE DOMAIN-CONTAINING PROTEIN"/>
    <property type="match status" value="1"/>
</dbReference>